<reference evidence="1 2" key="1">
    <citation type="submission" date="2023-10" db="EMBL/GenBank/DDBJ databases">
        <title>Genomes of two closely related lineages of the louse Polyplax serrata with different host specificities.</title>
        <authorList>
            <person name="Martinu J."/>
            <person name="Tarabai H."/>
            <person name="Stefka J."/>
            <person name="Hypsa V."/>
        </authorList>
    </citation>
    <scope>NUCLEOTIDE SEQUENCE [LARGE SCALE GENOMIC DNA]</scope>
    <source>
        <strain evidence="1">HR10_N</strain>
    </source>
</reference>
<protein>
    <submittedName>
        <fullName evidence="1">Uncharacterized protein</fullName>
    </submittedName>
</protein>
<dbReference type="AlphaFoldDB" id="A0AAN8NW17"/>
<evidence type="ECO:0000313" key="2">
    <source>
        <dbReference type="Proteomes" id="UP001372834"/>
    </source>
</evidence>
<evidence type="ECO:0000313" key="1">
    <source>
        <dbReference type="EMBL" id="KAK6629310.1"/>
    </source>
</evidence>
<organism evidence="1 2">
    <name type="scientific">Polyplax serrata</name>
    <name type="common">Common mouse louse</name>
    <dbReference type="NCBI Taxonomy" id="468196"/>
    <lineage>
        <taxon>Eukaryota</taxon>
        <taxon>Metazoa</taxon>
        <taxon>Ecdysozoa</taxon>
        <taxon>Arthropoda</taxon>
        <taxon>Hexapoda</taxon>
        <taxon>Insecta</taxon>
        <taxon>Pterygota</taxon>
        <taxon>Neoptera</taxon>
        <taxon>Paraneoptera</taxon>
        <taxon>Psocodea</taxon>
        <taxon>Troctomorpha</taxon>
        <taxon>Phthiraptera</taxon>
        <taxon>Anoplura</taxon>
        <taxon>Polyplacidae</taxon>
        <taxon>Polyplax</taxon>
    </lineage>
</organism>
<dbReference type="EMBL" id="JAWJWE010000036">
    <property type="protein sequence ID" value="KAK6629310.1"/>
    <property type="molecule type" value="Genomic_DNA"/>
</dbReference>
<dbReference type="Proteomes" id="UP001372834">
    <property type="component" value="Unassembled WGS sequence"/>
</dbReference>
<gene>
    <name evidence="1" type="ORF">RUM43_003127</name>
</gene>
<proteinExistence type="predicted"/>
<accession>A0AAN8NW17</accession>
<sequence length="127" mass="14045">MSEAIFRQLLPLLFPALHKVEILAVVTGSQVALDTRVRSESLEGSTAETTTGRRRFCFKGFGGSGMCREEDGKMKEEDEKPVKLFYYIQGTMGRGKKANKINKTTRVTGSHPEAVEGAEKPVWLAPL</sequence>
<name>A0AAN8NW17_POLSC</name>
<comment type="caution">
    <text evidence="1">The sequence shown here is derived from an EMBL/GenBank/DDBJ whole genome shotgun (WGS) entry which is preliminary data.</text>
</comment>